<evidence type="ECO:0000256" key="1">
    <source>
        <dbReference type="SAM" id="MobiDB-lite"/>
    </source>
</evidence>
<name>A0AAV7EH85_ARIFI</name>
<dbReference type="AlphaFoldDB" id="A0AAV7EH85"/>
<sequence>MNDLGLVAPLGEPCRGVTRKGSKSTGLISKFGPLRLTLSRGRPAPVPPLYLSECHITSHPRDQKLHNQPVSATTTTKRNPGSSYDEPTRPSFGAPGRGHVILTEFSSPPGAWQGHVKWGRNRSPPHVNFEAVCLPQTATRLGRGRFIAKRLWHPG</sequence>
<feature type="region of interest" description="Disordered" evidence="1">
    <location>
        <begin position="57"/>
        <end position="95"/>
    </location>
</feature>
<evidence type="ECO:0000313" key="2">
    <source>
        <dbReference type="EMBL" id="KAG9448039.1"/>
    </source>
</evidence>
<proteinExistence type="predicted"/>
<comment type="caution">
    <text evidence="2">The sequence shown here is derived from an EMBL/GenBank/DDBJ whole genome shotgun (WGS) entry which is preliminary data.</text>
</comment>
<dbReference type="EMBL" id="JAINDJ010000005">
    <property type="protein sequence ID" value="KAG9448039.1"/>
    <property type="molecule type" value="Genomic_DNA"/>
</dbReference>
<organism evidence="2 3">
    <name type="scientific">Aristolochia fimbriata</name>
    <name type="common">White veined hardy Dutchman's pipe vine</name>
    <dbReference type="NCBI Taxonomy" id="158543"/>
    <lineage>
        <taxon>Eukaryota</taxon>
        <taxon>Viridiplantae</taxon>
        <taxon>Streptophyta</taxon>
        <taxon>Embryophyta</taxon>
        <taxon>Tracheophyta</taxon>
        <taxon>Spermatophyta</taxon>
        <taxon>Magnoliopsida</taxon>
        <taxon>Magnoliidae</taxon>
        <taxon>Piperales</taxon>
        <taxon>Aristolochiaceae</taxon>
        <taxon>Aristolochia</taxon>
    </lineage>
</organism>
<dbReference type="Proteomes" id="UP000825729">
    <property type="component" value="Unassembled WGS sequence"/>
</dbReference>
<feature type="compositionally biased region" description="Polar residues" evidence="1">
    <location>
        <begin position="66"/>
        <end position="82"/>
    </location>
</feature>
<accession>A0AAV7EH85</accession>
<reference evidence="2 3" key="1">
    <citation type="submission" date="2021-07" db="EMBL/GenBank/DDBJ databases">
        <title>The Aristolochia fimbriata genome: insights into angiosperm evolution, floral development and chemical biosynthesis.</title>
        <authorList>
            <person name="Jiao Y."/>
        </authorList>
    </citation>
    <scope>NUCLEOTIDE SEQUENCE [LARGE SCALE GENOMIC DNA]</scope>
    <source>
        <strain evidence="2">IBCAS-2021</strain>
        <tissue evidence="2">Leaf</tissue>
    </source>
</reference>
<protein>
    <submittedName>
        <fullName evidence="2">Uncharacterized protein</fullName>
    </submittedName>
</protein>
<keyword evidence="3" id="KW-1185">Reference proteome</keyword>
<evidence type="ECO:0000313" key="3">
    <source>
        <dbReference type="Proteomes" id="UP000825729"/>
    </source>
</evidence>
<gene>
    <name evidence="2" type="ORF">H6P81_014167</name>
</gene>